<feature type="domain" description="Pyrroline-5-carboxylate reductase catalytic N-terminal" evidence="8">
    <location>
        <begin position="5"/>
        <end position="97"/>
    </location>
</feature>
<dbReference type="PANTHER" id="PTHR11645">
    <property type="entry name" value="PYRROLINE-5-CARBOXYLATE REDUCTASE"/>
    <property type="match status" value="1"/>
</dbReference>
<dbReference type="HAMAP" id="MF_01925">
    <property type="entry name" value="P5C_reductase"/>
    <property type="match status" value="1"/>
</dbReference>
<keyword evidence="4 7" id="KW-0641">Proline biosynthesis</keyword>
<dbReference type="InterPro" id="IPR008927">
    <property type="entry name" value="6-PGluconate_DH-like_C_sf"/>
</dbReference>
<comment type="similarity">
    <text evidence="1 4 7">Belongs to the pyrroline-5-carboxylate reductase family.</text>
</comment>
<dbReference type="NCBIfam" id="TIGR00112">
    <property type="entry name" value="proC"/>
    <property type="match status" value="1"/>
</dbReference>
<dbReference type="FunFam" id="1.10.3730.10:FF:000001">
    <property type="entry name" value="Pyrroline-5-carboxylate reductase"/>
    <property type="match status" value="1"/>
</dbReference>
<name>A0A1V5T2X4_9BACT</name>
<dbReference type="Pfam" id="PF03807">
    <property type="entry name" value="F420_oxidored"/>
    <property type="match status" value="1"/>
</dbReference>
<dbReference type="Gene3D" id="1.10.3730.10">
    <property type="entry name" value="ProC C-terminal domain-like"/>
    <property type="match status" value="1"/>
</dbReference>
<dbReference type="AlphaFoldDB" id="A0A1V5T2X4"/>
<reference evidence="10" key="1">
    <citation type="submission" date="2017-02" db="EMBL/GenBank/DDBJ databases">
        <title>Delving into the versatile metabolic prowess of the omnipresent phylum Bacteroidetes.</title>
        <authorList>
            <person name="Nobu M.K."/>
            <person name="Mei R."/>
            <person name="Narihiro T."/>
            <person name="Kuroda K."/>
            <person name="Liu W.-T."/>
        </authorList>
    </citation>
    <scope>NUCLEOTIDE SEQUENCE</scope>
    <source>
        <strain evidence="10">ADurb.Bin276</strain>
    </source>
</reference>
<protein>
    <recommendedName>
        <fullName evidence="4 5">Pyrroline-5-carboxylate reductase</fullName>
        <shortName evidence="4">P5C reductase</shortName>
        <shortName evidence="4">P5CR</shortName>
        <ecNumber evidence="4 5">1.5.1.2</ecNumber>
    </recommendedName>
    <alternativeName>
        <fullName evidence="4">PCA reductase</fullName>
    </alternativeName>
</protein>
<dbReference type="UniPathway" id="UPA00098">
    <property type="reaction ID" value="UER00361"/>
</dbReference>
<dbReference type="InterPro" id="IPR000304">
    <property type="entry name" value="Pyrroline-COOH_reductase"/>
</dbReference>
<proteinExistence type="inferred from homology"/>
<dbReference type="Pfam" id="PF14748">
    <property type="entry name" value="P5CR_dimer"/>
    <property type="match status" value="1"/>
</dbReference>
<dbReference type="Proteomes" id="UP000485569">
    <property type="component" value="Unassembled WGS sequence"/>
</dbReference>
<dbReference type="InterPro" id="IPR036291">
    <property type="entry name" value="NAD(P)-bd_dom_sf"/>
</dbReference>
<feature type="domain" description="Pyrroline-5-carboxylate reductase dimerisation" evidence="9">
    <location>
        <begin position="160"/>
        <end position="263"/>
    </location>
</feature>
<dbReference type="PIRSF" id="PIRSF000193">
    <property type="entry name" value="Pyrrol-5-carb_rd"/>
    <property type="match status" value="1"/>
</dbReference>
<comment type="caution">
    <text evidence="10">The sequence shown here is derived from an EMBL/GenBank/DDBJ whole genome shotgun (WGS) entry which is preliminary data.</text>
</comment>
<organism evidence="10">
    <name type="scientific">Candidatus Atribacter allofermentans</name>
    <dbReference type="NCBI Taxonomy" id="1852833"/>
    <lineage>
        <taxon>Bacteria</taxon>
        <taxon>Pseudomonadati</taxon>
        <taxon>Atribacterota</taxon>
        <taxon>Atribacteria</taxon>
        <taxon>Atribacterales</taxon>
        <taxon>Atribacteraceae</taxon>
        <taxon>Atribacter</taxon>
    </lineage>
</organism>
<dbReference type="SUPFAM" id="SSF48179">
    <property type="entry name" value="6-phosphogluconate dehydrogenase C-terminal domain-like"/>
    <property type="match status" value="1"/>
</dbReference>
<dbReference type="InterPro" id="IPR029036">
    <property type="entry name" value="P5CR_dimer"/>
</dbReference>
<sequence>MKQSILVVGCGNMGSALTRGLCLDKWHNKYDFCLYDKVLPKAIQIANELGLSYVADLNEVKSEPYLIFLAVKPNQVKLVCQDLTQFKNSILISLAAGVNQEQLQKYLGEGQPIVRMMPNLGVEVGEGVVALHFNSRVSEENREDLLFLFSSLGWVFEAEEKEFDQITALSGSGPGLVAVFLEAMMDAGVNIGLPWEKSLKMVIQTMLGTATWLKKKNCHPGLLKNMVCSPGGTTIAGIKRLELSGFRGIVMDGIETASKRAKNNMAEE</sequence>
<keyword evidence="2 4" id="KW-0521">NADP</keyword>
<keyword evidence="4" id="KW-0963">Cytoplasm</keyword>
<comment type="pathway">
    <text evidence="4 7">Amino-acid biosynthesis; L-proline biosynthesis; L-proline from L-glutamate 5-semialdehyde: step 1/1.</text>
</comment>
<evidence type="ECO:0000256" key="6">
    <source>
        <dbReference type="PIRSR" id="PIRSR000193-1"/>
    </source>
</evidence>
<comment type="function">
    <text evidence="4">Catalyzes the reduction of 1-pyrroline-5-carboxylate (PCA) to L-proline.</text>
</comment>
<dbReference type="InterPro" id="IPR028939">
    <property type="entry name" value="P5C_Rdtase_cat_N"/>
</dbReference>
<dbReference type="GO" id="GO:0055129">
    <property type="term" value="P:L-proline biosynthetic process"/>
    <property type="evidence" value="ECO:0007669"/>
    <property type="project" value="UniProtKB-UniRule"/>
</dbReference>
<comment type="subcellular location">
    <subcellularLocation>
        <location evidence="4">Cytoplasm</location>
    </subcellularLocation>
</comment>
<accession>A0A1V5T2X4</accession>
<evidence type="ECO:0000256" key="2">
    <source>
        <dbReference type="ARBA" id="ARBA00022857"/>
    </source>
</evidence>
<dbReference type="EMBL" id="MWBQ01000035">
    <property type="protein sequence ID" value="OQA60582.1"/>
    <property type="molecule type" value="Genomic_DNA"/>
</dbReference>
<keyword evidence="3 4" id="KW-0560">Oxidoreductase</keyword>
<dbReference type="GO" id="GO:0004735">
    <property type="term" value="F:pyrroline-5-carboxylate reductase activity"/>
    <property type="evidence" value="ECO:0007669"/>
    <property type="project" value="UniProtKB-UniRule"/>
</dbReference>
<evidence type="ECO:0000256" key="4">
    <source>
        <dbReference type="HAMAP-Rule" id="MF_01925"/>
    </source>
</evidence>
<dbReference type="PANTHER" id="PTHR11645:SF0">
    <property type="entry name" value="PYRROLINE-5-CARBOXYLATE REDUCTASE 3"/>
    <property type="match status" value="1"/>
</dbReference>
<dbReference type="EC" id="1.5.1.2" evidence="4 5"/>
<evidence type="ECO:0000259" key="9">
    <source>
        <dbReference type="Pfam" id="PF14748"/>
    </source>
</evidence>
<evidence type="ECO:0000256" key="3">
    <source>
        <dbReference type="ARBA" id="ARBA00023002"/>
    </source>
</evidence>
<evidence type="ECO:0000256" key="1">
    <source>
        <dbReference type="ARBA" id="ARBA00005525"/>
    </source>
</evidence>
<dbReference type="InterPro" id="IPR053790">
    <property type="entry name" value="P5CR-like_CS"/>
</dbReference>
<evidence type="ECO:0000313" key="10">
    <source>
        <dbReference type="EMBL" id="OQA60582.1"/>
    </source>
</evidence>
<dbReference type="PROSITE" id="PS00521">
    <property type="entry name" value="P5CR"/>
    <property type="match status" value="1"/>
</dbReference>
<gene>
    <name evidence="4 10" type="primary">proC</name>
    <name evidence="10" type="ORF">BWY41_00558</name>
</gene>
<feature type="binding site" evidence="6">
    <location>
        <begin position="70"/>
        <end position="73"/>
    </location>
    <ligand>
        <name>NADP(+)</name>
        <dbReference type="ChEBI" id="CHEBI:58349"/>
    </ligand>
</feature>
<comment type="catalytic activity">
    <reaction evidence="4 7">
        <text>L-proline + NADP(+) = (S)-1-pyrroline-5-carboxylate + NADPH + 2 H(+)</text>
        <dbReference type="Rhea" id="RHEA:14109"/>
        <dbReference type="ChEBI" id="CHEBI:15378"/>
        <dbReference type="ChEBI" id="CHEBI:17388"/>
        <dbReference type="ChEBI" id="CHEBI:57783"/>
        <dbReference type="ChEBI" id="CHEBI:58349"/>
        <dbReference type="ChEBI" id="CHEBI:60039"/>
        <dbReference type="EC" id="1.5.1.2"/>
    </reaction>
</comment>
<dbReference type="GO" id="GO:0005737">
    <property type="term" value="C:cytoplasm"/>
    <property type="evidence" value="ECO:0007669"/>
    <property type="project" value="UniProtKB-SubCell"/>
</dbReference>
<keyword evidence="4 7" id="KW-0028">Amino-acid biosynthesis</keyword>
<comment type="catalytic activity">
    <reaction evidence="4">
        <text>L-proline + NAD(+) = (S)-1-pyrroline-5-carboxylate + NADH + 2 H(+)</text>
        <dbReference type="Rhea" id="RHEA:14105"/>
        <dbReference type="ChEBI" id="CHEBI:15378"/>
        <dbReference type="ChEBI" id="CHEBI:17388"/>
        <dbReference type="ChEBI" id="CHEBI:57540"/>
        <dbReference type="ChEBI" id="CHEBI:57945"/>
        <dbReference type="ChEBI" id="CHEBI:60039"/>
        <dbReference type="EC" id="1.5.1.2"/>
    </reaction>
</comment>
<evidence type="ECO:0000256" key="7">
    <source>
        <dbReference type="RuleBase" id="RU003903"/>
    </source>
</evidence>
<evidence type="ECO:0000259" key="8">
    <source>
        <dbReference type="Pfam" id="PF03807"/>
    </source>
</evidence>
<evidence type="ECO:0000256" key="5">
    <source>
        <dbReference type="NCBIfam" id="TIGR00112"/>
    </source>
</evidence>
<dbReference type="SUPFAM" id="SSF51735">
    <property type="entry name" value="NAD(P)-binding Rossmann-fold domains"/>
    <property type="match status" value="1"/>
</dbReference>
<dbReference type="Gene3D" id="3.40.50.720">
    <property type="entry name" value="NAD(P)-binding Rossmann-like Domain"/>
    <property type="match status" value="1"/>
</dbReference>